<evidence type="ECO:0000313" key="2">
    <source>
        <dbReference type="Proteomes" id="UP001589589"/>
    </source>
</evidence>
<name>A0ABV5FRG4_9FLAO</name>
<reference evidence="1 2" key="1">
    <citation type="submission" date="2024-09" db="EMBL/GenBank/DDBJ databases">
        <authorList>
            <person name="Sun Q."/>
            <person name="Mori K."/>
        </authorList>
    </citation>
    <scope>NUCLEOTIDE SEQUENCE [LARGE SCALE GENOMIC DNA]</scope>
    <source>
        <strain evidence="1 2">CECT 7908</strain>
    </source>
</reference>
<organism evidence="1 2">
    <name type="scientific">Flavobacterium branchiarum</name>
    <dbReference type="NCBI Taxonomy" id="1114870"/>
    <lineage>
        <taxon>Bacteria</taxon>
        <taxon>Pseudomonadati</taxon>
        <taxon>Bacteroidota</taxon>
        <taxon>Flavobacteriia</taxon>
        <taxon>Flavobacteriales</taxon>
        <taxon>Flavobacteriaceae</taxon>
        <taxon>Flavobacterium</taxon>
    </lineage>
</organism>
<sequence>MGKTRIMRTNFYIIMRMCILLLLINSCSNKCIVKNIEVSVLLSTVANEKSINYCELLRKALTGDENSIKKLSLLEFDNAVGYDQGAVIVDLVTTLGETEYIKSISKINSEQKKIIHSYIDVGLEYGNNSLVKGKNFKSAFPNLYFFLKE</sequence>
<comment type="caution">
    <text evidence="1">The sequence shown here is derived from an EMBL/GenBank/DDBJ whole genome shotgun (WGS) entry which is preliminary data.</text>
</comment>
<proteinExistence type="predicted"/>
<dbReference type="Proteomes" id="UP001589589">
    <property type="component" value="Unassembled WGS sequence"/>
</dbReference>
<keyword evidence="2" id="KW-1185">Reference proteome</keyword>
<evidence type="ECO:0008006" key="3">
    <source>
        <dbReference type="Google" id="ProtNLM"/>
    </source>
</evidence>
<dbReference type="EMBL" id="JBHMEX010000061">
    <property type="protein sequence ID" value="MFB9066145.1"/>
    <property type="molecule type" value="Genomic_DNA"/>
</dbReference>
<protein>
    <recommendedName>
        <fullName evidence="3">Lipoprotein</fullName>
    </recommendedName>
</protein>
<evidence type="ECO:0000313" key="1">
    <source>
        <dbReference type="EMBL" id="MFB9066145.1"/>
    </source>
</evidence>
<accession>A0ABV5FRG4</accession>
<gene>
    <name evidence="1" type="ORF">ACFFUQ_19190</name>
</gene>